<reference evidence="2" key="1">
    <citation type="submission" date="2016-10" db="EMBL/GenBank/DDBJ databases">
        <authorList>
            <person name="Varghese N."/>
            <person name="Submissions S."/>
        </authorList>
    </citation>
    <scope>NUCLEOTIDE SEQUENCE [LARGE SCALE GENOMIC DNA]</scope>
    <source>
        <strain evidence="2">DSM 26348</strain>
    </source>
</reference>
<dbReference type="SUPFAM" id="SSF53649">
    <property type="entry name" value="Alkaline phosphatase-like"/>
    <property type="match status" value="1"/>
</dbReference>
<dbReference type="PANTHER" id="PTHR43737">
    <property type="entry name" value="BLL7424 PROTEIN"/>
    <property type="match status" value="1"/>
</dbReference>
<evidence type="ECO:0008006" key="3">
    <source>
        <dbReference type="Google" id="ProtNLM"/>
    </source>
</evidence>
<dbReference type="Gene3D" id="3.40.720.10">
    <property type="entry name" value="Alkaline Phosphatase, subunit A"/>
    <property type="match status" value="1"/>
</dbReference>
<accession>A0A1I3F4B9</accession>
<dbReference type="InterPro" id="IPR010869">
    <property type="entry name" value="DUF1501"/>
</dbReference>
<dbReference type="STRING" id="1576369.SAMN05421753_10579"/>
<dbReference type="PANTHER" id="PTHR43737:SF1">
    <property type="entry name" value="DUF1501 DOMAIN-CONTAINING PROTEIN"/>
    <property type="match status" value="1"/>
</dbReference>
<name>A0A1I3F4B9_9PLAN</name>
<sequence>MSSSIKLSRRDLMRLLAAGYSATSLSGWLPLLARAHAAEIEKPRTCILLWMPGGPSQLDTFDPKPGHENGGEFAAIDTSVSGIQICEHLPQLARHMDQIALIRSMKTKEGDHSRATYHLRTGYRPGGPIQYPALGSLVANEYRELPGDLPHYVSILSDPFLNPAAYASGFLGPQFAPLQVGNSRGNRNAPASEYGAPLEVRDIALAPGISLERNLERMQLLEFTDGQFAKDRTGLPTASHAAAYQQAYRMMQSPAMKAFRLEEEPATIRDAYGKNRFGQACLLARRLVEVGVPFIEVALNGVDGGQLGWDTHQQNFASVKGLCQVLDAGCAALLSDLKGRGLLETTTIIWMGEFGRTPIINGMGGRDHFPNAWSVFLAGGGIRGGQVYGSTTEAGTEIKDSPVAVNQLFATILSALGLDPKKQNLSDVGRPIRLAEPEVEPIQQLLV</sequence>
<dbReference type="Pfam" id="PF07394">
    <property type="entry name" value="DUF1501"/>
    <property type="match status" value="1"/>
</dbReference>
<dbReference type="InterPro" id="IPR006311">
    <property type="entry name" value="TAT_signal"/>
</dbReference>
<dbReference type="PROSITE" id="PS51318">
    <property type="entry name" value="TAT"/>
    <property type="match status" value="1"/>
</dbReference>
<gene>
    <name evidence="1" type="ORF">SAMN05421753_10579</name>
</gene>
<dbReference type="EMBL" id="FOQD01000005">
    <property type="protein sequence ID" value="SFI06057.1"/>
    <property type="molecule type" value="Genomic_DNA"/>
</dbReference>
<organism evidence="1 2">
    <name type="scientific">Planctomicrobium piriforme</name>
    <dbReference type="NCBI Taxonomy" id="1576369"/>
    <lineage>
        <taxon>Bacteria</taxon>
        <taxon>Pseudomonadati</taxon>
        <taxon>Planctomycetota</taxon>
        <taxon>Planctomycetia</taxon>
        <taxon>Planctomycetales</taxon>
        <taxon>Planctomycetaceae</taxon>
        <taxon>Planctomicrobium</taxon>
    </lineage>
</organism>
<proteinExistence type="predicted"/>
<dbReference type="AlphaFoldDB" id="A0A1I3F4B9"/>
<evidence type="ECO:0000313" key="1">
    <source>
        <dbReference type="EMBL" id="SFI06057.1"/>
    </source>
</evidence>
<keyword evidence="2" id="KW-1185">Reference proteome</keyword>
<evidence type="ECO:0000313" key="2">
    <source>
        <dbReference type="Proteomes" id="UP000199518"/>
    </source>
</evidence>
<dbReference type="OrthoDB" id="127333at2"/>
<dbReference type="RefSeq" id="WP_092048954.1">
    <property type="nucleotide sequence ID" value="NZ_FOQD01000005.1"/>
</dbReference>
<dbReference type="Proteomes" id="UP000199518">
    <property type="component" value="Unassembled WGS sequence"/>
</dbReference>
<protein>
    <recommendedName>
        <fullName evidence="3">Tat (Twin-arginine translocation) pathway signal sequence</fullName>
    </recommendedName>
</protein>
<dbReference type="InterPro" id="IPR017850">
    <property type="entry name" value="Alkaline_phosphatase_core_sf"/>
</dbReference>